<evidence type="ECO:0000256" key="1">
    <source>
        <dbReference type="SAM" id="Phobius"/>
    </source>
</evidence>
<feature type="transmembrane region" description="Helical" evidence="1">
    <location>
        <begin position="198"/>
        <end position="216"/>
    </location>
</feature>
<keyword evidence="1" id="KW-1133">Transmembrane helix</keyword>
<protein>
    <submittedName>
        <fullName evidence="2 4">Uncharacterized protein</fullName>
    </submittedName>
</protein>
<evidence type="ECO:0000313" key="4">
    <source>
        <dbReference type="WBParaSite" id="TTAC_0000994801-mRNA-1"/>
    </source>
</evidence>
<feature type="transmembrane region" description="Helical" evidence="1">
    <location>
        <begin position="155"/>
        <end position="177"/>
    </location>
</feature>
<reference evidence="4" key="1">
    <citation type="submission" date="2017-02" db="UniProtKB">
        <authorList>
            <consortium name="WormBaseParasite"/>
        </authorList>
    </citation>
    <scope>IDENTIFICATION</scope>
</reference>
<name>A0A0R3X8S3_HYDTA</name>
<feature type="transmembrane region" description="Helical" evidence="1">
    <location>
        <begin position="270"/>
        <end position="290"/>
    </location>
</feature>
<feature type="transmembrane region" description="Helical" evidence="1">
    <location>
        <begin position="49"/>
        <end position="66"/>
    </location>
</feature>
<dbReference type="WBParaSite" id="TTAC_0000994801-mRNA-1">
    <property type="protein sequence ID" value="TTAC_0000994801-mRNA-1"/>
    <property type="gene ID" value="TTAC_0000994801"/>
</dbReference>
<feature type="transmembrane region" description="Helical" evidence="1">
    <location>
        <begin position="23"/>
        <end position="42"/>
    </location>
</feature>
<evidence type="ECO:0000313" key="3">
    <source>
        <dbReference type="Proteomes" id="UP000274429"/>
    </source>
</evidence>
<proteinExistence type="predicted"/>
<dbReference type="OrthoDB" id="6082754at2759"/>
<evidence type="ECO:0000313" key="2">
    <source>
        <dbReference type="EMBL" id="VDM34910.1"/>
    </source>
</evidence>
<reference evidence="2 3" key="2">
    <citation type="submission" date="2018-11" db="EMBL/GenBank/DDBJ databases">
        <authorList>
            <consortium name="Pathogen Informatics"/>
        </authorList>
    </citation>
    <scope>NUCLEOTIDE SEQUENCE [LARGE SCALE GENOMIC DNA]</scope>
</reference>
<feature type="transmembrane region" description="Helical" evidence="1">
    <location>
        <begin position="109"/>
        <end position="129"/>
    </location>
</feature>
<dbReference type="STRING" id="6205.A0A0R3X8S3"/>
<dbReference type="PANTHER" id="PTHR31034">
    <property type="entry name" value="TRANSMEMBRANE PROTEIN 101"/>
    <property type="match status" value="1"/>
</dbReference>
<sequence>MAIFLLCLLSERADHETHPPVHPWIIYLHASIYLLTSTGMSVRLFPSASVFVAAAFYIHLAYLLGFEPAFGYPPWLRIRVALRLLALAGASLRMLAAGDFDPSRHCDKLGAGTLGCVCVFLALLSLPIMTPINVDMRAHHHEIASAFPNVFVTNFIHWVIGIAFCLAFVGYTFPVLVVLPPGRKLARCANFTWLLRRFALEFFYLTIGTTAAFSQLRSYLGRERVLFFTRMVEWADNFTCLGLCLTLIAKDANWTYWKAQGVEFWLQNTVILAEVITIASIAVGASLPWLGRVTKEPHQKEE</sequence>
<gene>
    <name evidence="2" type="ORF">TTAC_LOCUS9931</name>
</gene>
<dbReference type="Proteomes" id="UP000274429">
    <property type="component" value="Unassembled WGS sequence"/>
</dbReference>
<dbReference type="PANTHER" id="PTHR31034:SF2">
    <property type="entry name" value="TRANSMEMBRANE PROTEIN 101"/>
    <property type="match status" value="1"/>
</dbReference>
<dbReference type="AlphaFoldDB" id="A0A0R3X8S3"/>
<dbReference type="InterPro" id="IPR029371">
    <property type="entry name" value="TMEM101"/>
</dbReference>
<keyword evidence="1" id="KW-0472">Membrane</keyword>
<organism evidence="4">
    <name type="scientific">Hydatigena taeniaeformis</name>
    <name type="common">Feline tapeworm</name>
    <name type="synonym">Taenia taeniaeformis</name>
    <dbReference type="NCBI Taxonomy" id="6205"/>
    <lineage>
        <taxon>Eukaryota</taxon>
        <taxon>Metazoa</taxon>
        <taxon>Spiralia</taxon>
        <taxon>Lophotrochozoa</taxon>
        <taxon>Platyhelminthes</taxon>
        <taxon>Cestoda</taxon>
        <taxon>Eucestoda</taxon>
        <taxon>Cyclophyllidea</taxon>
        <taxon>Taeniidae</taxon>
        <taxon>Hydatigera</taxon>
    </lineage>
</organism>
<dbReference type="GO" id="GO:0043123">
    <property type="term" value="P:positive regulation of canonical NF-kappaB signal transduction"/>
    <property type="evidence" value="ECO:0007669"/>
    <property type="project" value="TreeGrafter"/>
</dbReference>
<dbReference type="EMBL" id="UYWX01021170">
    <property type="protein sequence ID" value="VDM34910.1"/>
    <property type="molecule type" value="Genomic_DNA"/>
</dbReference>
<keyword evidence="1" id="KW-0812">Transmembrane</keyword>
<accession>A0A0R3X8S3</accession>
<keyword evidence="3" id="KW-1185">Reference proteome</keyword>